<keyword evidence="5 6" id="KW-0472">Membrane</keyword>
<dbReference type="SUPFAM" id="SSF55008">
    <property type="entry name" value="HMA, heavy metal-associated domain"/>
    <property type="match status" value="1"/>
</dbReference>
<dbReference type="Gene3D" id="3.30.70.100">
    <property type="match status" value="1"/>
</dbReference>
<feature type="transmembrane region" description="Helical" evidence="6">
    <location>
        <begin position="187"/>
        <end position="209"/>
    </location>
</feature>
<dbReference type="Proteomes" id="UP001258315">
    <property type="component" value="Unassembled WGS sequence"/>
</dbReference>
<reference evidence="9" key="1">
    <citation type="submission" date="2023-07" db="EMBL/GenBank/DDBJ databases">
        <title>Functional and genomic diversity of the sorghum phyllosphere microbiome.</title>
        <authorList>
            <person name="Shade A."/>
        </authorList>
    </citation>
    <scope>NUCLEOTIDE SEQUENCE [LARGE SCALE GENOMIC DNA]</scope>
    <source>
        <strain evidence="9">SORGH_AS_0422</strain>
    </source>
</reference>
<evidence type="ECO:0000256" key="3">
    <source>
        <dbReference type="ARBA" id="ARBA00022723"/>
    </source>
</evidence>
<feature type="transmembrane region" description="Helical" evidence="6">
    <location>
        <begin position="164"/>
        <end position="181"/>
    </location>
</feature>
<keyword evidence="3" id="KW-0479">Metal-binding</keyword>
<evidence type="ECO:0000256" key="1">
    <source>
        <dbReference type="ARBA" id="ARBA00004141"/>
    </source>
</evidence>
<dbReference type="PROSITE" id="PS50846">
    <property type="entry name" value="HMA_2"/>
    <property type="match status" value="1"/>
</dbReference>
<dbReference type="Pfam" id="PF07291">
    <property type="entry name" value="MauE"/>
    <property type="match status" value="1"/>
</dbReference>
<evidence type="ECO:0000256" key="5">
    <source>
        <dbReference type="ARBA" id="ARBA00023136"/>
    </source>
</evidence>
<dbReference type="RefSeq" id="WP_311953013.1">
    <property type="nucleotide sequence ID" value="NZ_JAVLVU010000001.1"/>
</dbReference>
<dbReference type="CDD" id="cd00371">
    <property type="entry name" value="HMA"/>
    <property type="match status" value="1"/>
</dbReference>
<comment type="subcellular location">
    <subcellularLocation>
        <location evidence="1">Membrane</location>
        <topology evidence="1">Multi-pass membrane protein</topology>
    </subcellularLocation>
</comment>
<organism evidence="8 9">
    <name type="scientific">Mucilaginibacter terrae</name>
    <dbReference type="NCBI Taxonomy" id="1955052"/>
    <lineage>
        <taxon>Bacteria</taxon>
        <taxon>Pseudomonadati</taxon>
        <taxon>Bacteroidota</taxon>
        <taxon>Sphingobacteriia</taxon>
        <taxon>Sphingobacteriales</taxon>
        <taxon>Sphingobacteriaceae</taxon>
        <taxon>Mucilaginibacter</taxon>
    </lineage>
</organism>
<keyword evidence="9" id="KW-1185">Reference proteome</keyword>
<evidence type="ECO:0000256" key="6">
    <source>
        <dbReference type="SAM" id="Phobius"/>
    </source>
</evidence>
<dbReference type="InterPro" id="IPR036163">
    <property type="entry name" value="HMA_dom_sf"/>
</dbReference>
<sequence length="249" mass="27749">MMKHTYQVTGMTCAGCQYKVQHLLSQVPHVTEAVVDLDKGQVTVAMDAHVNTPVLQDALKEYPKYQLTDAPAAHQSPISGTMSLEPEDKRTWFETYKPIVLIFFYITTVSVIAGSTLLGFDELIFMRVFMAGFFLVFSFFKMLNLDGFTDSYAMYDVIARKFKGWGYIYALLELALGLAYATNFNPAITNLVTLVVMSVSIIGVLQTVLNKKVIKCACLGAVFNLPMSTVTIIEDGLMIIMSGLMLWLM</sequence>
<proteinExistence type="predicted"/>
<evidence type="ECO:0000259" key="7">
    <source>
        <dbReference type="PROSITE" id="PS50846"/>
    </source>
</evidence>
<dbReference type="InterPro" id="IPR006121">
    <property type="entry name" value="HMA_dom"/>
</dbReference>
<dbReference type="EMBL" id="JAVLVU010000001">
    <property type="protein sequence ID" value="MDT3405018.1"/>
    <property type="molecule type" value="Genomic_DNA"/>
</dbReference>
<accession>A0ABU3GZ18</accession>
<feature type="transmembrane region" description="Helical" evidence="6">
    <location>
        <begin position="124"/>
        <end position="143"/>
    </location>
</feature>
<feature type="domain" description="HMA" evidence="7">
    <location>
        <begin position="2"/>
        <end position="68"/>
    </location>
</feature>
<feature type="transmembrane region" description="Helical" evidence="6">
    <location>
        <begin position="99"/>
        <end position="118"/>
    </location>
</feature>
<keyword evidence="2 6" id="KW-0812">Transmembrane</keyword>
<feature type="transmembrane region" description="Helical" evidence="6">
    <location>
        <begin position="221"/>
        <end position="248"/>
    </location>
</feature>
<dbReference type="InterPro" id="IPR009908">
    <property type="entry name" value="Methylamine_util_MauE"/>
</dbReference>
<name>A0ABU3GZ18_9SPHI</name>
<dbReference type="InterPro" id="IPR017969">
    <property type="entry name" value="Heavy-metal-associated_CS"/>
</dbReference>
<gene>
    <name evidence="8" type="ORF">QE417_004090</name>
</gene>
<evidence type="ECO:0000256" key="2">
    <source>
        <dbReference type="ARBA" id="ARBA00022692"/>
    </source>
</evidence>
<evidence type="ECO:0000313" key="8">
    <source>
        <dbReference type="EMBL" id="MDT3405018.1"/>
    </source>
</evidence>
<dbReference type="PROSITE" id="PS01047">
    <property type="entry name" value="HMA_1"/>
    <property type="match status" value="1"/>
</dbReference>
<evidence type="ECO:0000256" key="4">
    <source>
        <dbReference type="ARBA" id="ARBA00022989"/>
    </source>
</evidence>
<evidence type="ECO:0000313" key="9">
    <source>
        <dbReference type="Proteomes" id="UP001258315"/>
    </source>
</evidence>
<comment type="caution">
    <text evidence="8">The sequence shown here is derived from an EMBL/GenBank/DDBJ whole genome shotgun (WGS) entry which is preliminary data.</text>
</comment>
<keyword evidence="4 6" id="KW-1133">Transmembrane helix</keyword>
<protein>
    <submittedName>
        <fullName evidence="8">Copper chaperone CopZ</fullName>
    </submittedName>
</protein>
<dbReference type="Pfam" id="PF00403">
    <property type="entry name" value="HMA"/>
    <property type="match status" value="1"/>
</dbReference>